<dbReference type="AlphaFoldDB" id="A0A4R8H1X3"/>
<feature type="transmembrane region" description="Helical" evidence="6">
    <location>
        <begin position="268"/>
        <end position="289"/>
    </location>
</feature>
<protein>
    <submittedName>
        <fullName evidence="7">Stage V sporulation protein B</fullName>
    </submittedName>
</protein>
<feature type="transmembrane region" description="Helical" evidence="6">
    <location>
        <begin position="374"/>
        <end position="394"/>
    </location>
</feature>
<dbReference type="InterPro" id="IPR024923">
    <property type="entry name" value="PG_synth_SpoVB"/>
</dbReference>
<dbReference type="CDD" id="cd13124">
    <property type="entry name" value="MATE_SpoVB_like"/>
    <property type="match status" value="1"/>
</dbReference>
<name>A0A4R8H1X3_9FIRM</name>
<gene>
    <name evidence="7" type="ORF">C7959_10720</name>
</gene>
<feature type="transmembrane region" description="Helical" evidence="6">
    <location>
        <begin position="152"/>
        <end position="169"/>
    </location>
</feature>
<proteinExistence type="predicted"/>
<dbReference type="GO" id="GO:0005886">
    <property type="term" value="C:plasma membrane"/>
    <property type="evidence" value="ECO:0007669"/>
    <property type="project" value="UniProtKB-SubCell"/>
</dbReference>
<dbReference type="Proteomes" id="UP000295832">
    <property type="component" value="Unassembled WGS sequence"/>
</dbReference>
<evidence type="ECO:0000256" key="6">
    <source>
        <dbReference type="SAM" id="Phobius"/>
    </source>
</evidence>
<feature type="transmembrane region" description="Helical" evidence="6">
    <location>
        <begin position="400"/>
        <end position="421"/>
    </location>
</feature>
<dbReference type="Pfam" id="PF01943">
    <property type="entry name" value="Polysacc_synt"/>
    <property type="match status" value="1"/>
</dbReference>
<dbReference type="InterPro" id="IPR002797">
    <property type="entry name" value="Polysacc_synth"/>
</dbReference>
<evidence type="ECO:0000256" key="1">
    <source>
        <dbReference type="ARBA" id="ARBA00004651"/>
    </source>
</evidence>
<feature type="transmembrane region" description="Helical" evidence="6">
    <location>
        <begin position="219"/>
        <end position="239"/>
    </location>
</feature>
<comment type="subcellular location">
    <subcellularLocation>
        <location evidence="1">Cell membrane</location>
        <topology evidence="1">Multi-pass membrane protein</topology>
    </subcellularLocation>
</comment>
<feature type="transmembrane region" description="Helical" evidence="6">
    <location>
        <begin position="437"/>
        <end position="456"/>
    </location>
</feature>
<dbReference type="STRING" id="926561.GCA_000379025_01337"/>
<keyword evidence="8" id="KW-1185">Reference proteome</keyword>
<comment type="caution">
    <text evidence="7">The sequence shown here is derived from an EMBL/GenBank/DDBJ whole genome shotgun (WGS) entry which is preliminary data.</text>
</comment>
<evidence type="ECO:0000313" key="7">
    <source>
        <dbReference type="EMBL" id="TDX52313.1"/>
    </source>
</evidence>
<feature type="transmembrane region" description="Helical" evidence="6">
    <location>
        <begin position="468"/>
        <end position="492"/>
    </location>
</feature>
<evidence type="ECO:0000256" key="2">
    <source>
        <dbReference type="ARBA" id="ARBA00022475"/>
    </source>
</evidence>
<dbReference type="NCBIfam" id="TIGR02900">
    <property type="entry name" value="spore_V_B"/>
    <property type="match status" value="1"/>
</dbReference>
<dbReference type="EMBL" id="SOEG01000007">
    <property type="protein sequence ID" value="TDX52313.1"/>
    <property type="molecule type" value="Genomic_DNA"/>
</dbReference>
<evidence type="ECO:0000256" key="3">
    <source>
        <dbReference type="ARBA" id="ARBA00022692"/>
    </source>
</evidence>
<feature type="transmembrane region" description="Helical" evidence="6">
    <location>
        <begin position="108"/>
        <end position="131"/>
    </location>
</feature>
<keyword evidence="3 6" id="KW-0812">Transmembrane</keyword>
<feature type="transmembrane region" description="Helical" evidence="6">
    <location>
        <begin position="310"/>
        <end position="328"/>
    </location>
</feature>
<dbReference type="PANTHER" id="PTHR30250:SF21">
    <property type="entry name" value="LIPID II FLIPPASE MURJ"/>
    <property type="match status" value="1"/>
</dbReference>
<accession>A0A4R8H1X3</accession>
<feature type="transmembrane region" description="Helical" evidence="6">
    <location>
        <begin position="175"/>
        <end position="198"/>
    </location>
</feature>
<sequence>MLAGLFNRVLGFILRIILVRIIGDEGLGLFQMVFPIFITFSIITTMGLPVAVSKFVSEEVAKERYRNALKIFKISMLIVILSTLIIVALFAVKADFIAQKLLNDNRTYYILLSITPALLFVSLSSVFRGFFQGLRIMTPTAISQIFEQVARMIITLLLLAKLIEASLNYQTLAPAIGTSAGELVGFLTLSIIFIYYLPQLRSFKDSTTSDSTFSILKKLIKFGIPITIGRIVASLMYTVEAITIPGKLQEVGYSISQATSLYGQLSGMVLQLIYLPTIITIALNSNLIPAISESVAQNNNNAIRKRSQEAIRLTFYFGFLANIILFIVPEEICNLLFNYPQAGDILRILALPAICLYLSQISGGILQGLGAPNLVVRNSIISLMAELLLIYSVIYLPHSLAFEIIACSIAIRYIIMTLLNFRSISKQVELNLPVNHLFIKPILAGVLVVMILPQLYKVINYMSANNTLSLILAIIFSSVFYFAFLLWTNGIVIDDFKKIAK</sequence>
<feature type="transmembrane region" description="Helical" evidence="6">
    <location>
        <begin position="71"/>
        <end position="92"/>
    </location>
</feature>
<dbReference type="PANTHER" id="PTHR30250">
    <property type="entry name" value="PST FAMILY PREDICTED COLANIC ACID TRANSPORTER"/>
    <property type="match status" value="1"/>
</dbReference>
<evidence type="ECO:0000256" key="5">
    <source>
        <dbReference type="ARBA" id="ARBA00023136"/>
    </source>
</evidence>
<reference evidence="7 8" key="1">
    <citation type="submission" date="2019-03" db="EMBL/GenBank/DDBJ databases">
        <title>Subsurface microbial communities from deep shales in Ohio and West Virginia, USA.</title>
        <authorList>
            <person name="Wrighton K."/>
        </authorList>
    </citation>
    <scope>NUCLEOTIDE SEQUENCE [LARGE SCALE GENOMIC DNA]</scope>
    <source>
        <strain evidence="7 8">MSL 6dP</strain>
    </source>
</reference>
<keyword evidence="2" id="KW-1003">Cell membrane</keyword>
<organism evidence="7 8">
    <name type="scientific">Orenia marismortui</name>
    <dbReference type="NCBI Taxonomy" id="46469"/>
    <lineage>
        <taxon>Bacteria</taxon>
        <taxon>Bacillati</taxon>
        <taxon>Bacillota</taxon>
        <taxon>Clostridia</taxon>
        <taxon>Halanaerobiales</taxon>
        <taxon>Halobacteroidaceae</taxon>
        <taxon>Orenia</taxon>
    </lineage>
</organism>
<dbReference type="InterPro" id="IPR050833">
    <property type="entry name" value="Poly_Biosynth_Transport"/>
</dbReference>
<evidence type="ECO:0000313" key="8">
    <source>
        <dbReference type="Proteomes" id="UP000295832"/>
    </source>
</evidence>
<feature type="transmembrane region" description="Helical" evidence="6">
    <location>
        <begin position="5"/>
        <end position="23"/>
    </location>
</feature>
<keyword evidence="5 6" id="KW-0472">Membrane</keyword>
<dbReference type="InterPro" id="IPR014249">
    <property type="entry name" value="Spore_V_B"/>
</dbReference>
<dbReference type="PIRSF" id="PIRSF038958">
    <property type="entry name" value="PG_synth_SpoVB"/>
    <property type="match status" value="1"/>
</dbReference>
<keyword evidence="4 6" id="KW-1133">Transmembrane helix</keyword>
<evidence type="ECO:0000256" key="4">
    <source>
        <dbReference type="ARBA" id="ARBA00022989"/>
    </source>
</evidence>
<feature type="transmembrane region" description="Helical" evidence="6">
    <location>
        <begin position="29"/>
        <end position="51"/>
    </location>
</feature>
<feature type="transmembrane region" description="Helical" evidence="6">
    <location>
        <begin position="348"/>
        <end position="367"/>
    </location>
</feature>